<organism evidence="3 4">
    <name type="scientific">Candidatus Segetimicrobium genomatis</name>
    <dbReference type="NCBI Taxonomy" id="2569760"/>
    <lineage>
        <taxon>Bacteria</taxon>
        <taxon>Bacillati</taxon>
        <taxon>Candidatus Sysuimicrobiota</taxon>
        <taxon>Candidatus Sysuimicrobiia</taxon>
        <taxon>Candidatus Sysuimicrobiales</taxon>
        <taxon>Candidatus Segetimicrobiaceae</taxon>
        <taxon>Candidatus Segetimicrobium</taxon>
    </lineage>
</organism>
<accession>A0A537KKV9</accession>
<dbReference type="PROSITE" id="PS51257">
    <property type="entry name" value="PROKAR_LIPOPROTEIN"/>
    <property type="match status" value="1"/>
</dbReference>
<sequence length="453" mass="43742">MPFTFKLSKRLALMKASLVPAAAAVLAACQLQDRRGTTGPTLPSNSVVQVVIVPDTVTLEPSQALQFLAYGRTEAGDSTAITMTWSATDGAISSGGLYTASPFQGDYQVTATLLQTSASAAAGTSAPQGVPGHSVVHVRSNPGLAQVVVVPRSASVGTGATQQFSGYGLRTNGDSVAVSVLWSATGGAISSSGLYTAGSAPGGYVVRASAVGITGQAILAVNNASVASVVVSPASANMSVGGTTQLSATPKDAAGNVLAGRLVTWTSSSSAIATVSAGGLVSGAAVGSATITATSEGQSASATITVANLPVASVLVSPTAPNAYVGGSVQLTATPKDANGNPLSGRAVSWTTSNSAVATVSAGGLVTGLVVGSATITATSEGQSGTAAVTVSTVPVASVVVSPASANMSVGGTTQLSATPKDAAGNVLAGRLVTWTSSSSAIATVSAGGLVSG</sequence>
<dbReference type="AlphaFoldDB" id="A0A537KKV9"/>
<feature type="domain" description="BIG2" evidence="2">
    <location>
        <begin position="143"/>
        <end position="220"/>
    </location>
</feature>
<evidence type="ECO:0000256" key="1">
    <source>
        <dbReference type="SAM" id="SignalP"/>
    </source>
</evidence>
<evidence type="ECO:0000313" key="3">
    <source>
        <dbReference type="EMBL" id="TMI96399.1"/>
    </source>
</evidence>
<dbReference type="SUPFAM" id="SSF49373">
    <property type="entry name" value="Invasin/intimin cell-adhesion fragments"/>
    <property type="match status" value="3"/>
</dbReference>
<proteinExistence type="predicted"/>
<comment type="caution">
    <text evidence="3">The sequence shown here is derived from an EMBL/GenBank/DDBJ whole genome shotgun (WGS) entry which is preliminary data.</text>
</comment>
<keyword evidence="1" id="KW-0732">Signal</keyword>
<protein>
    <submittedName>
        <fullName evidence="3">Ig domain-containing protein</fullName>
    </submittedName>
</protein>
<feature type="domain" description="BIG2" evidence="2">
    <location>
        <begin position="310"/>
        <end position="390"/>
    </location>
</feature>
<evidence type="ECO:0000259" key="2">
    <source>
        <dbReference type="SMART" id="SM00635"/>
    </source>
</evidence>
<feature type="non-terminal residue" evidence="3">
    <location>
        <position position="453"/>
    </location>
</feature>
<dbReference type="InterPro" id="IPR008964">
    <property type="entry name" value="Invasin/intimin_cell_adhesion"/>
</dbReference>
<dbReference type="EMBL" id="VBAL01000257">
    <property type="protein sequence ID" value="TMI96399.1"/>
    <property type="molecule type" value="Genomic_DNA"/>
</dbReference>
<dbReference type="Pfam" id="PF02368">
    <property type="entry name" value="Big_2"/>
    <property type="match status" value="3"/>
</dbReference>
<feature type="signal peptide" evidence="1">
    <location>
        <begin position="1"/>
        <end position="27"/>
    </location>
</feature>
<dbReference type="SMART" id="SM00635">
    <property type="entry name" value="BID_2"/>
    <property type="match status" value="3"/>
</dbReference>
<evidence type="ECO:0000313" key="4">
    <source>
        <dbReference type="Proteomes" id="UP000319353"/>
    </source>
</evidence>
<name>A0A537KKV9_9BACT</name>
<dbReference type="InterPro" id="IPR003343">
    <property type="entry name" value="Big_2"/>
</dbReference>
<dbReference type="Gene3D" id="2.60.40.1080">
    <property type="match status" value="3"/>
</dbReference>
<feature type="chain" id="PRO_5021788022" evidence="1">
    <location>
        <begin position="28"/>
        <end position="453"/>
    </location>
</feature>
<gene>
    <name evidence="3" type="ORF">E6H01_13890</name>
</gene>
<reference evidence="3 4" key="1">
    <citation type="journal article" date="2019" name="Nat. Microbiol.">
        <title>Mediterranean grassland soil C-N compound turnover is dependent on rainfall and depth, and is mediated by genomically divergent microorganisms.</title>
        <authorList>
            <person name="Diamond S."/>
            <person name="Andeer P.F."/>
            <person name="Li Z."/>
            <person name="Crits-Christoph A."/>
            <person name="Burstein D."/>
            <person name="Anantharaman K."/>
            <person name="Lane K.R."/>
            <person name="Thomas B.C."/>
            <person name="Pan C."/>
            <person name="Northen T.R."/>
            <person name="Banfield J.F."/>
        </authorList>
    </citation>
    <scope>NUCLEOTIDE SEQUENCE [LARGE SCALE GENOMIC DNA]</scope>
    <source>
        <strain evidence="3">NP_4</strain>
    </source>
</reference>
<feature type="domain" description="BIG2" evidence="2">
    <location>
        <begin position="225"/>
        <end position="305"/>
    </location>
</feature>
<dbReference type="Proteomes" id="UP000319353">
    <property type="component" value="Unassembled WGS sequence"/>
</dbReference>